<evidence type="ECO:0000313" key="12">
    <source>
        <dbReference type="Proteomes" id="UP000005237"/>
    </source>
</evidence>
<keyword evidence="12" id="KW-1185">Reference proteome</keyword>
<dbReference type="SMART" id="SM00015">
    <property type="entry name" value="IQ"/>
    <property type="match status" value="6"/>
</dbReference>
<dbReference type="PRINTS" id="PR00193">
    <property type="entry name" value="MYOSINHEAVY"/>
</dbReference>
<dbReference type="GO" id="GO:0016020">
    <property type="term" value="C:membrane"/>
    <property type="evidence" value="ECO:0007669"/>
    <property type="project" value="TreeGrafter"/>
</dbReference>
<dbReference type="PROSITE" id="PS51456">
    <property type="entry name" value="MYOSIN_MOTOR"/>
    <property type="match status" value="1"/>
</dbReference>
<feature type="region of interest" description="Disordered" evidence="9">
    <location>
        <begin position="1098"/>
        <end position="1125"/>
    </location>
</feature>
<evidence type="ECO:0000256" key="1">
    <source>
        <dbReference type="ARBA" id="ARBA00008314"/>
    </source>
</evidence>
<dbReference type="InterPro" id="IPR036103">
    <property type="entry name" value="MYSc_Myo5"/>
</dbReference>
<evidence type="ECO:0000256" key="3">
    <source>
        <dbReference type="ARBA" id="ARBA00022840"/>
    </source>
</evidence>
<dbReference type="GO" id="GO:0051015">
    <property type="term" value="F:actin filament binding"/>
    <property type="evidence" value="ECO:0007669"/>
    <property type="project" value="TreeGrafter"/>
</dbReference>
<reference evidence="12" key="1">
    <citation type="submission" date="2010-08" db="EMBL/GenBank/DDBJ databases">
        <authorList>
            <consortium name="Caenorhabditis japonica Sequencing Consortium"/>
            <person name="Wilson R.K."/>
        </authorList>
    </citation>
    <scope>NUCLEOTIDE SEQUENCE [LARGE SCALE GENOMIC DNA]</scope>
    <source>
        <strain evidence="12">DF5081</strain>
    </source>
</reference>
<feature type="compositionally biased region" description="Polar residues" evidence="9">
    <location>
        <begin position="1115"/>
        <end position="1125"/>
    </location>
</feature>
<evidence type="ECO:0000256" key="9">
    <source>
        <dbReference type="SAM" id="MobiDB-lite"/>
    </source>
</evidence>
<dbReference type="GO" id="GO:0005737">
    <property type="term" value="C:cytoplasm"/>
    <property type="evidence" value="ECO:0007669"/>
    <property type="project" value="TreeGrafter"/>
</dbReference>
<dbReference type="Pfam" id="PF00612">
    <property type="entry name" value="IQ"/>
    <property type="match status" value="3"/>
</dbReference>
<dbReference type="InterPro" id="IPR001609">
    <property type="entry name" value="Myosin_head_motor_dom-like"/>
</dbReference>
<reference evidence="11" key="2">
    <citation type="submission" date="2022-06" db="UniProtKB">
        <authorList>
            <consortium name="EnsemblMetazoa"/>
        </authorList>
    </citation>
    <scope>IDENTIFICATION</scope>
    <source>
        <strain evidence="11">DF5081</strain>
    </source>
</reference>
<dbReference type="InterPro" id="IPR036961">
    <property type="entry name" value="Kinesin_motor_dom_sf"/>
</dbReference>
<dbReference type="FunFam" id="1.10.10.820:FF:000001">
    <property type="entry name" value="Myosin heavy chain"/>
    <property type="match status" value="1"/>
</dbReference>
<feature type="domain" description="Myosin motor" evidence="10">
    <location>
        <begin position="79"/>
        <end position="774"/>
    </location>
</feature>
<dbReference type="InterPro" id="IPR000048">
    <property type="entry name" value="IQ_motif_EF-hand-BS"/>
</dbReference>
<keyword evidence="4 7" id="KW-0518">Myosin</keyword>
<dbReference type="Gene3D" id="1.20.120.720">
    <property type="entry name" value="Myosin VI head, motor domain, U50 subdomain"/>
    <property type="match status" value="1"/>
</dbReference>
<keyword evidence="8" id="KW-0175">Coiled coil</keyword>
<feature type="coiled-coil region" evidence="8">
    <location>
        <begin position="1306"/>
        <end position="1344"/>
    </location>
</feature>
<dbReference type="SUPFAM" id="SSF52540">
    <property type="entry name" value="P-loop containing nucleoside triphosphate hydrolases"/>
    <property type="match status" value="3"/>
</dbReference>
<dbReference type="CDD" id="cd01380">
    <property type="entry name" value="MYSc_Myo5"/>
    <property type="match status" value="1"/>
</dbReference>
<dbReference type="SMART" id="SM00242">
    <property type="entry name" value="MYSc"/>
    <property type="match status" value="1"/>
</dbReference>
<protein>
    <submittedName>
        <fullName evidence="11">Myosin motor domain-containing protein</fullName>
    </submittedName>
</protein>
<keyword evidence="5 7" id="KW-0505">Motor protein</keyword>
<dbReference type="Pfam" id="PF00063">
    <property type="entry name" value="Myosin_head"/>
    <property type="match status" value="1"/>
</dbReference>
<dbReference type="PANTHER" id="PTHR13140">
    <property type="entry name" value="MYOSIN"/>
    <property type="match status" value="1"/>
</dbReference>
<dbReference type="Gene3D" id="1.20.5.190">
    <property type="match status" value="3"/>
</dbReference>
<feature type="binding site" evidence="7">
    <location>
        <begin position="176"/>
        <end position="183"/>
    </location>
    <ligand>
        <name>ATP</name>
        <dbReference type="ChEBI" id="CHEBI:30616"/>
    </ligand>
</feature>
<dbReference type="PROSITE" id="PS50096">
    <property type="entry name" value="IQ"/>
    <property type="match status" value="5"/>
</dbReference>
<dbReference type="Proteomes" id="UP000005237">
    <property type="component" value="Unassembled WGS sequence"/>
</dbReference>
<dbReference type="InterPro" id="IPR027417">
    <property type="entry name" value="P-loop_NTPase"/>
</dbReference>
<evidence type="ECO:0000256" key="2">
    <source>
        <dbReference type="ARBA" id="ARBA00022741"/>
    </source>
</evidence>
<accession>A0A8R1E3K3</accession>
<dbReference type="GO" id="GO:0005524">
    <property type="term" value="F:ATP binding"/>
    <property type="evidence" value="ECO:0007669"/>
    <property type="project" value="UniProtKB-UniRule"/>
</dbReference>
<evidence type="ECO:0000256" key="7">
    <source>
        <dbReference type="PROSITE-ProRule" id="PRU00782"/>
    </source>
</evidence>
<sequence>MDGGVTLGRGHVFPVQNYKKGARIWHRHPHLVWIGGVLEEDVSFQTRQIRIRLEDDTSVEYDITSLEQLPFLRNPSFLVGKDDLTLLSYLHEPAVLHNLQVRFVNNNSIYTYCGIVLVAINPYADCSHIYSKEIIQVYQGAGKSAREMDPHIFAVAEEAHFDMGAFGKSQSIIVSGESGAGKTVSAKFVMRYLASVAASGSRRDGSTSIEARVLASNPIMESIGNAKTIRNDNSSRFGKFIQINFCDRSRRIVGAEMKTYLLEKSRLVFQAPGERNYHIFYQLCAARNHQVLKDLHLGPCESYAYLTQGGDSRIPGVNDCSDFDELLKALNLLGFEDKQTSDVFRLLAGLLLLGNVHFENGEVGSAVSARSNQEIARLCAEIWEISEQDLRVWLTRREIRAVNEVVAKPLTKNEAIRSRDALTKMLYAHLFGWLVNKINEALNEEENTNTNINMTPNRRKRMDRFIGVLDIYGFETFDVNSFEQFSINYANEKLQQQFNQHVFKLEQEEYVREEIEWVRVDFHDNQPAIDLIEGPVGMINLLDEQCKRLNGSDSDWLSQLSNSGELKKNPQLAFPRVRSNDFIVRHFAADVTYTTDGFVEKNRDAIGEQLLDVVVASRFDFIRNIVGPAASSGSTPGKRATKKTVASQFRDSLKELMQVLCSTRPHYVRCIKPNDSKISFDFEPKRAIQQLRACGVLETVRISAAGFPSRYPYDEFARRYRVLYTKEAALWRDKPKQFAELACQQCLEDGKYALGKTKIFLRTGQVAVLERVRLDTLAAAAVIIQKTWKGFLARRKYETMRRSLLIVQASLKAFLGFRRIKYLQMHRAAITMQSAVRGFIQKRKYEKIRNAVIGIQAAFKANRVRRYVEKLRYEKSAITIQAAWRGYSVRREQIARRKKVVMVQCAVRKWLAKRRLRELKIEARSVGHLQKLNTGLENKIIELQMRLDTANGRTKEETEKLATASKDLEKTKAELAMMEAERLTLLEARHRVEVLQEEVERLETECDLKEAQRGGMETKVVELQSRLDQMQSESVQTIAELTEQLEKAQAKKAVWDEERQTMEDELKSERTARHALDGEVAAMREQLMKNVDIFESATFQKRPSPRKNREEVEASSRTTSNLSQLTGSLSADTLGAVPPPITSRGSPEAQLNDMAMIFEQLKMINDLRQRNEHCQRETERMKAILEASALIETLDKKTSLKAFESIRVGELEGAYNRLKSDMERIVSSGQSDQSMRSVFERIMEENERLRDEAVELRSMLSSHFERQSVAGSSGYRRSPRPDSGHCSGADSEDGSSSADLEEDLCIERQCRQLKNLAENLTKMLTNQNLEIERLQQQLRFSESQIVFFISGGTHLSSRYFVSNVA</sequence>
<dbReference type="GO" id="GO:0016459">
    <property type="term" value="C:myosin complex"/>
    <property type="evidence" value="ECO:0007669"/>
    <property type="project" value="UniProtKB-KW"/>
</dbReference>
<dbReference type="EnsemblMetazoa" id="CJA19083a.1">
    <property type="protein sequence ID" value="CJA19083a.1"/>
    <property type="gene ID" value="WBGene00138286"/>
</dbReference>
<evidence type="ECO:0000256" key="6">
    <source>
        <dbReference type="ARBA" id="ARBA00023203"/>
    </source>
</evidence>
<evidence type="ECO:0000259" key="10">
    <source>
        <dbReference type="PROSITE" id="PS51456"/>
    </source>
</evidence>
<dbReference type="PANTHER" id="PTHR13140:SF706">
    <property type="entry name" value="DILUTE CLASS UNCONVENTIONAL MYOSIN, ISOFORM C"/>
    <property type="match status" value="1"/>
</dbReference>
<evidence type="ECO:0000313" key="11">
    <source>
        <dbReference type="EnsemblMetazoa" id="CJA19083a.1"/>
    </source>
</evidence>
<evidence type="ECO:0000256" key="4">
    <source>
        <dbReference type="ARBA" id="ARBA00023123"/>
    </source>
</evidence>
<evidence type="ECO:0000256" key="8">
    <source>
        <dbReference type="SAM" id="Coils"/>
    </source>
</evidence>
<dbReference type="Gene3D" id="3.30.70.1590">
    <property type="match status" value="1"/>
</dbReference>
<dbReference type="Gene3D" id="3.40.850.10">
    <property type="entry name" value="Kinesin motor domain"/>
    <property type="match status" value="1"/>
</dbReference>
<feature type="region of interest" description="Disordered" evidence="9">
    <location>
        <begin position="1265"/>
        <end position="1298"/>
    </location>
</feature>
<dbReference type="GO" id="GO:0007015">
    <property type="term" value="P:actin filament organization"/>
    <property type="evidence" value="ECO:0007669"/>
    <property type="project" value="TreeGrafter"/>
</dbReference>
<keyword evidence="2 7" id="KW-0547">Nucleotide-binding</keyword>
<dbReference type="Gene3D" id="1.20.58.530">
    <property type="match status" value="1"/>
</dbReference>
<name>A0A8R1E3K3_CAEJA</name>
<organism evidence="11 12">
    <name type="scientific">Caenorhabditis japonica</name>
    <dbReference type="NCBI Taxonomy" id="281687"/>
    <lineage>
        <taxon>Eukaryota</taxon>
        <taxon>Metazoa</taxon>
        <taxon>Ecdysozoa</taxon>
        <taxon>Nematoda</taxon>
        <taxon>Chromadorea</taxon>
        <taxon>Rhabditida</taxon>
        <taxon>Rhabditina</taxon>
        <taxon>Rhabditomorpha</taxon>
        <taxon>Rhabditoidea</taxon>
        <taxon>Rhabditidae</taxon>
        <taxon>Peloderinae</taxon>
        <taxon>Caenorhabditis</taxon>
    </lineage>
</organism>
<dbReference type="Gene3D" id="1.10.10.820">
    <property type="match status" value="1"/>
</dbReference>
<keyword evidence="6 7" id="KW-0009">Actin-binding</keyword>
<dbReference type="GO" id="GO:0000146">
    <property type="term" value="F:microfilament motor activity"/>
    <property type="evidence" value="ECO:0007669"/>
    <property type="project" value="TreeGrafter"/>
</dbReference>
<proteinExistence type="inferred from homology"/>
<keyword evidence="3 7" id="KW-0067">ATP-binding</keyword>
<evidence type="ECO:0000256" key="5">
    <source>
        <dbReference type="ARBA" id="ARBA00023175"/>
    </source>
</evidence>
<dbReference type="CDD" id="cd23767">
    <property type="entry name" value="IQCD"/>
    <property type="match status" value="2"/>
</dbReference>
<feature type="coiled-coil region" evidence="8">
    <location>
        <begin position="933"/>
        <end position="1065"/>
    </location>
</feature>
<comment type="similarity">
    <text evidence="1 7">Belongs to the TRAFAC class myosin-kinesin ATPase superfamily. Myosin family.</text>
</comment>
<feature type="region of interest" description="Actin-binding" evidence="7">
    <location>
        <begin position="653"/>
        <end position="675"/>
    </location>
</feature>